<name>A0A645D2A7_9ZZZZ</name>
<proteinExistence type="predicted"/>
<evidence type="ECO:0000256" key="1">
    <source>
        <dbReference type="ARBA" id="ARBA00023015"/>
    </source>
</evidence>
<keyword evidence="3" id="KW-0804">Transcription</keyword>
<evidence type="ECO:0000313" key="5">
    <source>
        <dbReference type="EMBL" id="MPM83287.1"/>
    </source>
</evidence>
<gene>
    <name evidence="5" type="primary">ccpA_43</name>
    <name evidence="5" type="ORF">SDC9_130350</name>
</gene>
<keyword evidence="2" id="KW-0238">DNA-binding</keyword>
<protein>
    <submittedName>
        <fullName evidence="5">Catabolite control protein A</fullName>
    </submittedName>
</protein>
<evidence type="ECO:0000256" key="3">
    <source>
        <dbReference type="ARBA" id="ARBA00023163"/>
    </source>
</evidence>
<dbReference type="GO" id="GO:0003700">
    <property type="term" value="F:DNA-binding transcription factor activity"/>
    <property type="evidence" value="ECO:0007669"/>
    <property type="project" value="TreeGrafter"/>
</dbReference>
<dbReference type="InterPro" id="IPR028082">
    <property type="entry name" value="Peripla_BP_I"/>
</dbReference>
<dbReference type="SUPFAM" id="SSF53822">
    <property type="entry name" value="Periplasmic binding protein-like I"/>
    <property type="match status" value="1"/>
</dbReference>
<sequence>MFCISDILALGAIYGARECGLDVPNDVSILGFDNLEYSEMMVPQISTVNQPCYQLGEVAMEKIQEKLMNPDLEPTVEILRHELVVRGSTAQM</sequence>
<keyword evidence="1" id="KW-0805">Transcription regulation</keyword>
<dbReference type="GO" id="GO:0000976">
    <property type="term" value="F:transcription cis-regulatory region binding"/>
    <property type="evidence" value="ECO:0007669"/>
    <property type="project" value="TreeGrafter"/>
</dbReference>
<reference evidence="5" key="1">
    <citation type="submission" date="2019-08" db="EMBL/GenBank/DDBJ databases">
        <authorList>
            <person name="Kucharzyk K."/>
            <person name="Murdoch R.W."/>
            <person name="Higgins S."/>
            <person name="Loffler F."/>
        </authorList>
    </citation>
    <scope>NUCLEOTIDE SEQUENCE</scope>
</reference>
<dbReference type="EMBL" id="VSSQ01032120">
    <property type="protein sequence ID" value="MPM83287.1"/>
    <property type="molecule type" value="Genomic_DNA"/>
</dbReference>
<dbReference type="Gene3D" id="3.40.50.2300">
    <property type="match status" value="1"/>
</dbReference>
<evidence type="ECO:0000256" key="2">
    <source>
        <dbReference type="ARBA" id="ARBA00023125"/>
    </source>
</evidence>
<dbReference type="InterPro" id="IPR046335">
    <property type="entry name" value="LacI/GalR-like_sensor"/>
</dbReference>
<dbReference type="AlphaFoldDB" id="A0A645D2A7"/>
<dbReference type="PANTHER" id="PTHR30146">
    <property type="entry name" value="LACI-RELATED TRANSCRIPTIONAL REPRESSOR"/>
    <property type="match status" value="1"/>
</dbReference>
<evidence type="ECO:0000259" key="4">
    <source>
        <dbReference type="Pfam" id="PF13377"/>
    </source>
</evidence>
<dbReference type="PANTHER" id="PTHR30146:SF109">
    <property type="entry name" value="HTH-TYPE TRANSCRIPTIONAL REGULATOR GALS"/>
    <property type="match status" value="1"/>
</dbReference>
<feature type="domain" description="Transcriptional regulator LacI/GalR-like sensor" evidence="4">
    <location>
        <begin position="2"/>
        <end position="89"/>
    </location>
</feature>
<accession>A0A645D2A7</accession>
<comment type="caution">
    <text evidence="5">The sequence shown here is derived from an EMBL/GenBank/DDBJ whole genome shotgun (WGS) entry which is preliminary data.</text>
</comment>
<organism evidence="5">
    <name type="scientific">bioreactor metagenome</name>
    <dbReference type="NCBI Taxonomy" id="1076179"/>
    <lineage>
        <taxon>unclassified sequences</taxon>
        <taxon>metagenomes</taxon>
        <taxon>ecological metagenomes</taxon>
    </lineage>
</organism>
<dbReference type="Pfam" id="PF13377">
    <property type="entry name" value="Peripla_BP_3"/>
    <property type="match status" value="1"/>
</dbReference>